<evidence type="ECO:0000259" key="3">
    <source>
        <dbReference type="Pfam" id="PF04664"/>
    </source>
</evidence>
<dbReference type="GO" id="GO:0016020">
    <property type="term" value="C:membrane"/>
    <property type="evidence" value="ECO:0007669"/>
    <property type="project" value="InterPro"/>
</dbReference>
<reference evidence="4 5" key="1">
    <citation type="submission" date="2016-06" db="EMBL/GenBank/DDBJ databases">
        <title>Genome of Rhinopithecus bieti.</title>
        <authorList>
            <person name="Wu"/>
            <person name="C.-I. and Zhang"/>
            <person name="Y."/>
        </authorList>
    </citation>
    <scope>NUCLEOTIDE SEQUENCE</scope>
</reference>
<dbReference type="Proteomes" id="UP000233180">
    <property type="component" value="Unassembled WGS sequence"/>
</dbReference>
<dbReference type="AlphaFoldDB" id="A0A2K6KQX1"/>
<accession>A0A2K6KQX1</accession>
<dbReference type="InterPro" id="IPR039574">
    <property type="entry name" value="OGFr"/>
</dbReference>
<keyword evidence="5" id="KW-1185">Reference proteome</keyword>
<protein>
    <submittedName>
        <fullName evidence="4">Opioid growth factor receptor</fullName>
    </submittedName>
</protein>
<feature type="domain" description="Opioid growth factor receptor (OGFr) conserved" evidence="3">
    <location>
        <begin position="68"/>
        <end position="272"/>
    </location>
</feature>
<reference evidence="4" key="2">
    <citation type="submission" date="2025-08" db="UniProtKB">
        <authorList>
            <consortium name="Ensembl"/>
        </authorList>
    </citation>
    <scope>IDENTIFICATION</scope>
</reference>
<evidence type="ECO:0000313" key="5">
    <source>
        <dbReference type="Proteomes" id="UP000233180"/>
    </source>
</evidence>
<feature type="region of interest" description="Disordered" evidence="2">
    <location>
        <begin position="18"/>
        <end position="37"/>
    </location>
</feature>
<evidence type="ECO:0000313" key="4">
    <source>
        <dbReference type="Ensembl" id="ENSRBIP00000013681.1"/>
    </source>
</evidence>
<dbReference type="GeneTree" id="ENSGT00390000018730"/>
<proteinExistence type="inferred from homology"/>
<name>A0A2K6KQX1_RHIBE</name>
<organism evidence="4 5">
    <name type="scientific">Rhinopithecus bieti</name>
    <name type="common">Black snub-nosed monkey</name>
    <name type="synonym">Pygathrix bieti</name>
    <dbReference type="NCBI Taxonomy" id="61621"/>
    <lineage>
        <taxon>Eukaryota</taxon>
        <taxon>Metazoa</taxon>
        <taxon>Chordata</taxon>
        <taxon>Craniata</taxon>
        <taxon>Vertebrata</taxon>
        <taxon>Euteleostomi</taxon>
        <taxon>Mammalia</taxon>
        <taxon>Eutheria</taxon>
        <taxon>Euarchontoglires</taxon>
        <taxon>Primates</taxon>
        <taxon>Haplorrhini</taxon>
        <taxon>Catarrhini</taxon>
        <taxon>Cercopithecidae</taxon>
        <taxon>Colobinae</taxon>
        <taxon>Rhinopithecus</taxon>
    </lineage>
</organism>
<dbReference type="PANTHER" id="PTHR14015">
    <property type="entry name" value="OPIOID GROWTH FACTOR RECEPTOR OGFR ZETA-TYPE OPIOID RECEPTOR"/>
    <property type="match status" value="1"/>
</dbReference>
<sequence length="347" mass="39337">KPLCCLQGAEEGTCQAWPGRRDGEGGSLPLGGSAPPRKARRAQGSLCLTGPCCPLSLALQDLVERDCNGDTPNLSFYRNEIRFLPNGCFIEDILQNWRDNYDLLEDNHSYIQWLFPLREPGVNWHAKPLTLREVEVFKSSPEIQERFVRAYELMLGFYGIQLEDRGTGTVGRAQNYQKRFQNLNWRSHNNLRITRILKSLGELGLEHFQAPLVRFFLEETLVRRELPGVRQSALDYFMFAVRCRNQRRQLVHFAWEHFQPRCKFVWGPPDKLRRFKPSSLPRPLEGSRKVEEEGRPAGDEPAESPSETPGHSPAAPAGDEPAKAGEAAEPFAKSGNSPCTLVFAFSE</sequence>
<dbReference type="Pfam" id="PF04680">
    <property type="entry name" value="OGFr_III"/>
    <property type="match status" value="1"/>
</dbReference>
<gene>
    <name evidence="4" type="primary">OGFR</name>
</gene>
<evidence type="ECO:0000256" key="2">
    <source>
        <dbReference type="SAM" id="MobiDB-lite"/>
    </source>
</evidence>
<dbReference type="GO" id="GO:0140625">
    <property type="term" value="F:opioid growth factor receptor activity"/>
    <property type="evidence" value="ECO:0007669"/>
    <property type="project" value="InterPro"/>
</dbReference>
<dbReference type="InterPro" id="IPR006757">
    <property type="entry name" value="OGF_rcpt"/>
</dbReference>
<dbReference type="Ensembl" id="ENSRBIT00000037474.1">
    <property type="protein sequence ID" value="ENSRBIP00000013681.1"/>
    <property type="gene ID" value="ENSRBIG00000030910.1"/>
</dbReference>
<dbReference type="InterPro" id="IPR006770">
    <property type="entry name" value="OGF_rcpt_rpt"/>
</dbReference>
<feature type="region of interest" description="Disordered" evidence="2">
    <location>
        <begin position="276"/>
        <end position="337"/>
    </location>
</feature>
<reference evidence="4" key="3">
    <citation type="submission" date="2025-09" db="UniProtKB">
        <authorList>
            <consortium name="Ensembl"/>
        </authorList>
    </citation>
    <scope>IDENTIFICATION</scope>
</reference>
<evidence type="ECO:0000256" key="1">
    <source>
        <dbReference type="ARBA" id="ARBA00010365"/>
    </source>
</evidence>
<feature type="compositionally biased region" description="Basic and acidic residues" evidence="2">
    <location>
        <begin position="285"/>
        <end position="298"/>
    </location>
</feature>
<dbReference type="Pfam" id="PF04664">
    <property type="entry name" value="OGFr_N"/>
    <property type="match status" value="1"/>
</dbReference>
<comment type="similarity">
    <text evidence="1">Belongs to the opioid growth factor receptor family.</text>
</comment>
<dbReference type="PANTHER" id="PTHR14015:SF1">
    <property type="entry name" value="OPIOID GROWTH FACTOR RECEPTOR"/>
    <property type="match status" value="1"/>
</dbReference>